<dbReference type="GO" id="GO:0005730">
    <property type="term" value="C:nucleolus"/>
    <property type="evidence" value="ECO:0007669"/>
    <property type="project" value="UniProtKB-SubCell"/>
</dbReference>
<evidence type="ECO:0000313" key="13">
    <source>
        <dbReference type="Proteomes" id="UP001347796"/>
    </source>
</evidence>
<protein>
    <recommendedName>
        <fullName evidence="10">Protein FRG1 homolog</fullName>
    </recommendedName>
</protein>
<dbReference type="Pfam" id="PF06229">
    <property type="entry name" value="FRG1"/>
    <property type="match status" value="1"/>
</dbReference>
<dbReference type="SUPFAM" id="SSF50405">
    <property type="entry name" value="Actin-crosslinking proteins"/>
    <property type="match status" value="1"/>
</dbReference>
<dbReference type="PANTHER" id="PTHR12928">
    <property type="entry name" value="FRG1 PROTEIN"/>
    <property type="match status" value="1"/>
</dbReference>
<keyword evidence="5" id="KW-0963">Cytoplasm</keyword>
<dbReference type="GO" id="GO:0071013">
    <property type="term" value="C:catalytic step 2 spliceosome"/>
    <property type="evidence" value="ECO:0007669"/>
    <property type="project" value="TreeGrafter"/>
</dbReference>
<dbReference type="EMBL" id="JAZGQO010000011">
    <property type="protein sequence ID" value="KAK6172726.1"/>
    <property type="molecule type" value="Genomic_DNA"/>
</dbReference>
<name>A0AAN8J8K4_PATCE</name>
<keyword evidence="13" id="KW-1185">Reference proteome</keyword>
<dbReference type="Pfam" id="PF08555">
    <property type="entry name" value="FAM32A"/>
    <property type="match status" value="1"/>
</dbReference>
<comment type="similarity">
    <text evidence="4">Belongs to the FRG1 family.</text>
</comment>
<keyword evidence="6" id="KW-0690">Ribosome biogenesis</keyword>
<feature type="compositionally biased region" description="Basic residues" evidence="11">
    <location>
        <begin position="11"/>
        <end position="29"/>
    </location>
</feature>
<keyword evidence="7" id="KW-0517">Myogenesis</keyword>
<dbReference type="Proteomes" id="UP001347796">
    <property type="component" value="Unassembled WGS sequence"/>
</dbReference>
<keyword evidence="9" id="KW-0539">Nucleus</keyword>
<comment type="caution">
    <text evidence="12">The sequence shown here is derived from an EMBL/GenBank/DDBJ whole genome shotgun (WGS) entry which is preliminary data.</text>
</comment>
<evidence type="ECO:0000256" key="3">
    <source>
        <dbReference type="ARBA" id="ARBA00004604"/>
    </source>
</evidence>
<accession>A0AAN8J8K4</accession>
<sequence length="264" mass="29341">MADSYALVKGGKLKIKGRKKEKKHKKLKKSKLDGEKPGGSNSADNEDTAKHGGWWEVKEFDQIIGNVAIEMGDMTYISAMDNGLFTLGDHRSEGEAPDPVEILTAIKINDTKLALKSGYGKYLSVDTDGKLIGKSEAVGSREQFEPVFQDGKLAINGCNGRFISVTKDGDIMCSSKTAGEKEMIKIRSSVDTDIDPLAGIPMEERGTLKESEIKYVKKFQSYRNNRLKISDQAIGQLMQARKEGKLHESLLDRREKMKADRYCK</sequence>
<evidence type="ECO:0000256" key="4">
    <source>
        <dbReference type="ARBA" id="ARBA00010878"/>
    </source>
</evidence>
<reference evidence="12 13" key="1">
    <citation type="submission" date="2024-01" db="EMBL/GenBank/DDBJ databases">
        <title>The genome of the rayed Mediterranean limpet Patella caerulea (Linnaeus, 1758).</title>
        <authorList>
            <person name="Anh-Thu Weber A."/>
            <person name="Halstead-Nussloch G."/>
        </authorList>
    </citation>
    <scope>NUCLEOTIDE SEQUENCE [LARGE SCALE GENOMIC DNA]</scope>
    <source>
        <strain evidence="12">AATW-2023a</strain>
        <tissue evidence="12">Whole specimen</tissue>
    </source>
</reference>
<evidence type="ECO:0000256" key="7">
    <source>
        <dbReference type="ARBA" id="ARBA00022541"/>
    </source>
</evidence>
<organism evidence="12 13">
    <name type="scientific">Patella caerulea</name>
    <name type="common">Rayed Mediterranean limpet</name>
    <dbReference type="NCBI Taxonomy" id="87958"/>
    <lineage>
        <taxon>Eukaryota</taxon>
        <taxon>Metazoa</taxon>
        <taxon>Spiralia</taxon>
        <taxon>Lophotrochozoa</taxon>
        <taxon>Mollusca</taxon>
        <taxon>Gastropoda</taxon>
        <taxon>Patellogastropoda</taxon>
        <taxon>Patelloidea</taxon>
        <taxon>Patellidae</taxon>
        <taxon>Patella</taxon>
    </lineage>
</organism>
<dbReference type="PANTHER" id="PTHR12928:SF0">
    <property type="entry name" value="FSHD REGION GENE 1"/>
    <property type="match status" value="1"/>
</dbReference>
<dbReference type="CDD" id="cd23338">
    <property type="entry name" value="beta-trefoil_FSCN_FRG1"/>
    <property type="match status" value="1"/>
</dbReference>
<dbReference type="InterPro" id="IPR013865">
    <property type="entry name" value="FAM32A"/>
</dbReference>
<dbReference type="GO" id="GO:0007517">
    <property type="term" value="P:muscle organ development"/>
    <property type="evidence" value="ECO:0007669"/>
    <property type="project" value="UniProtKB-KW"/>
</dbReference>
<dbReference type="InterPro" id="IPR010414">
    <property type="entry name" value="FRG1"/>
</dbReference>
<proteinExistence type="inferred from homology"/>
<keyword evidence="8" id="KW-0698">rRNA processing</keyword>
<dbReference type="InterPro" id="IPR008999">
    <property type="entry name" value="Actin-crosslinking"/>
</dbReference>
<dbReference type="GO" id="GO:0006364">
    <property type="term" value="P:rRNA processing"/>
    <property type="evidence" value="ECO:0007669"/>
    <property type="project" value="UniProtKB-KW"/>
</dbReference>
<evidence type="ECO:0000256" key="10">
    <source>
        <dbReference type="ARBA" id="ARBA00072064"/>
    </source>
</evidence>
<dbReference type="GO" id="GO:0055120">
    <property type="term" value="C:striated muscle dense body"/>
    <property type="evidence" value="ECO:0007669"/>
    <property type="project" value="TreeGrafter"/>
</dbReference>
<evidence type="ECO:0000256" key="6">
    <source>
        <dbReference type="ARBA" id="ARBA00022517"/>
    </source>
</evidence>
<dbReference type="FunFam" id="2.80.10.50:FF:000061">
    <property type="entry name" value="Protein FRG1"/>
    <property type="match status" value="1"/>
</dbReference>
<evidence type="ECO:0000256" key="5">
    <source>
        <dbReference type="ARBA" id="ARBA00022490"/>
    </source>
</evidence>
<evidence type="ECO:0000256" key="2">
    <source>
        <dbReference type="ARBA" id="ARBA00004496"/>
    </source>
</evidence>
<gene>
    <name evidence="12" type="ORF">SNE40_016329</name>
</gene>
<dbReference type="GO" id="GO:0051015">
    <property type="term" value="F:actin filament binding"/>
    <property type="evidence" value="ECO:0007669"/>
    <property type="project" value="TreeGrafter"/>
</dbReference>
<dbReference type="AlphaFoldDB" id="A0AAN8J8K4"/>
<evidence type="ECO:0000256" key="9">
    <source>
        <dbReference type="ARBA" id="ARBA00023242"/>
    </source>
</evidence>
<dbReference type="Gene3D" id="2.80.10.50">
    <property type="match status" value="1"/>
</dbReference>
<evidence type="ECO:0000256" key="11">
    <source>
        <dbReference type="SAM" id="MobiDB-lite"/>
    </source>
</evidence>
<feature type="region of interest" description="Disordered" evidence="11">
    <location>
        <begin position="1"/>
        <end position="50"/>
    </location>
</feature>
<evidence type="ECO:0000313" key="12">
    <source>
        <dbReference type="EMBL" id="KAK6172726.1"/>
    </source>
</evidence>
<comment type="subcellular location">
    <subcellularLocation>
        <location evidence="2">Cytoplasm</location>
    </subcellularLocation>
    <subcellularLocation>
        <location evidence="1">Nucleus</location>
        <location evidence="1">Cajal body</location>
    </subcellularLocation>
    <subcellularLocation>
        <location evidence="3">Nucleus</location>
        <location evidence="3">Nucleolus</location>
    </subcellularLocation>
</comment>
<evidence type="ECO:0000256" key="1">
    <source>
        <dbReference type="ARBA" id="ARBA00004408"/>
    </source>
</evidence>
<dbReference type="GO" id="GO:0015030">
    <property type="term" value="C:Cajal body"/>
    <property type="evidence" value="ECO:0007669"/>
    <property type="project" value="UniProtKB-SubCell"/>
</dbReference>
<evidence type="ECO:0000256" key="8">
    <source>
        <dbReference type="ARBA" id="ARBA00022552"/>
    </source>
</evidence>